<feature type="compositionally biased region" description="Basic and acidic residues" evidence="1">
    <location>
        <begin position="55"/>
        <end position="68"/>
    </location>
</feature>
<name>A0A915ELN1_9BILA</name>
<dbReference type="Proteomes" id="UP000887574">
    <property type="component" value="Unplaced"/>
</dbReference>
<evidence type="ECO:0000256" key="1">
    <source>
        <dbReference type="SAM" id="MobiDB-lite"/>
    </source>
</evidence>
<dbReference type="WBParaSite" id="jg7208">
    <property type="protein sequence ID" value="jg7208"/>
    <property type="gene ID" value="jg7208"/>
</dbReference>
<dbReference type="AlphaFoldDB" id="A0A915ELN1"/>
<feature type="compositionally biased region" description="Basic and acidic residues" evidence="1">
    <location>
        <begin position="22"/>
        <end position="47"/>
    </location>
</feature>
<reference evidence="3" key="1">
    <citation type="submission" date="2022-11" db="UniProtKB">
        <authorList>
            <consortium name="WormBaseParasite"/>
        </authorList>
    </citation>
    <scope>IDENTIFICATION</scope>
</reference>
<protein>
    <submittedName>
        <fullName evidence="3">Uncharacterized protein</fullName>
    </submittedName>
</protein>
<keyword evidence="2" id="KW-1185">Reference proteome</keyword>
<evidence type="ECO:0000313" key="3">
    <source>
        <dbReference type="WBParaSite" id="jg7208"/>
    </source>
</evidence>
<evidence type="ECO:0000313" key="2">
    <source>
        <dbReference type="Proteomes" id="UP000887574"/>
    </source>
</evidence>
<organism evidence="2 3">
    <name type="scientific">Ditylenchus dipsaci</name>
    <dbReference type="NCBI Taxonomy" id="166011"/>
    <lineage>
        <taxon>Eukaryota</taxon>
        <taxon>Metazoa</taxon>
        <taxon>Ecdysozoa</taxon>
        <taxon>Nematoda</taxon>
        <taxon>Chromadorea</taxon>
        <taxon>Rhabditida</taxon>
        <taxon>Tylenchina</taxon>
        <taxon>Tylenchomorpha</taxon>
        <taxon>Sphaerularioidea</taxon>
        <taxon>Anguinidae</taxon>
        <taxon>Anguininae</taxon>
        <taxon>Ditylenchus</taxon>
    </lineage>
</organism>
<proteinExistence type="predicted"/>
<sequence>MSNPESSATIHSDKEIEEERIKMQQTEAKEAGLNKEEGKTEEQEKLHSSSNLDVQTDKGNCREKEFLI</sequence>
<feature type="region of interest" description="Disordered" evidence="1">
    <location>
        <begin position="22"/>
        <end position="68"/>
    </location>
</feature>
<accession>A0A915ELN1</accession>